<dbReference type="VEuPathDB" id="VectorBase:SCAU012008"/>
<dbReference type="STRING" id="35570.A0A1I8PXH0"/>
<evidence type="ECO:0000256" key="6">
    <source>
        <dbReference type="ARBA" id="ARBA00022723"/>
    </source>
</evidence>
<evidence type="ECO:0000256" key="5">
    <source>
        <dbReference type="ARBA" id="ARBA00022617"/>
    </source>
</evidence>
<evidence type="ECO:0000256" key="15">
    <source>
        <dbReference type="SAM" id="Phobius"/>
    </source>
</evidence>
<evidence type="ECO:0000256" key="7">
    <source>
        <dbReference type="ARBA" id="ARBA00022824"/>
    </source>
</evidence>
<keyword evidence="15" id="KW-0812">Transmembrane</keyword>
<feature type="binding site" description="axial binding residue" evidence="13">
    <location>
        <position position="452"/>
    </location>
    <ligand>
        <name>heme</name>
        <dbReference type="ChEBI" id="CHEBI:30413"/>
    </ligand>
    <ligandPart>
        <name>Fe</name>
        <dbReference type="ChEBI" id="CHEBI:18248"/>
    </ligandPart>
</feature>
<dbReference type="SUPFAM" id="SSF48264">
    <property type="entry name" value="Cytochrome P450"/>
    <property type="match status" value="1"/>
</dbReference>
<evidence type="ECO:0000256" key="8">
    <source>
        <dbReference type="ARBA" id="ARBA00022848"/>
    </source>
</evidence>
<evidence type="ECO:0000256" key="2">
    <source>
        <dbReference type="ARBA" id="ARBA00004174"/>
    </source>
</evidence>
<name>A0A1I8PXH0_STOCA</name>
<dbReference type="Gene3D" id="1.10.630.10">
    <property type="entry name" value="Cytochrome P450"/>
    <property type="match status" value="1"/>
</dbReference>
<keyword evidence="11 14" id="KW-0503">Monooxygenase</keyword>
<evidence type="ECO:0000256" key="11">
    <source>
        <dbReference type="ARBA" id="ARBA00023033"/>
    </source>
</evidence>
<proteinExistence type="inferred from homology"/>
<evidence type="ECO:0000256" key="1">
    <source>
        <dbReference type="ARBA" id="ARBA00001971"/>
    </source>
</evidence>
<evidence type="ECO:0000256" key="12">
    <source>
        <dbReference type="ARBA" id="ARBA00023136"/>
    </source>
</evidence>
<dbReference type="PRINTS" id="PR00385">
    <property type="entry name" value="P450"/>
</dbReference>
<keyword evidence="12 15" id="KW-0472">Membrane</keyword>
<evidence type="ECO:0000256" key="4">
    <source>
        <dbReference type="ARBA" id="ARBA00010617"/>
    </source>
</evidence>
<keyword evidence="7" id="KW-0256">Endoplasmic reticulum</keyword>
<dbReference type="GO" id="GO:0005789">
    <property type="term" value="C:endoplasmic reticulum membrane"/>
    <property type="evidence" value="ECO:0007669"/>
    <property type="project" value="UniProtKB-SubCell"/>
</dbReference>
<dbReference type="GO" id="GO:0005506">
    <property type="term" value="F:iron ion binding"/>
    <property type="evidence" value="ECO:0007669"/>
    <property type="project" value="InterPro"/>
</dbReference>
<dbReference type="AlphaFoldDB" id="A0A1I8PXH0"/>
<dbReference type="GO" id="GO:0020037">
    <property type="term" value="F:heme binding"/>
    <property type="evidence" value="ECO:0007669"/>
    <property type="project" value="InterPro"/>
</dbReference>
<dbReference type="InterPro" id="IPR002401">
    <property type="entry name" value="Cyt_P450_E_grp-I"/>
</dbReference>
<accession>A0A1I8PXH0</accession>
<reference evidence="16" key="1">
    <citation type="submission" date="2020-05" db="UniProtKB">
        <authorList>
            <consortium name="EnsemblMetazoa"/>
        </authorList>
    </citation>
    <scope>IDENTIFICATION</scope>
    <source>
        <strain evidence="16">USDA</strain>
    </source>
</reference>
<dbReference type="FunFam" id="1.10.630.10:FF:000042">
    <property type="entry name" value="Cytochrome P450"/>
    <property type="match status" value="1"/>
</dbReference>
<dbReference type="CDD" id="cd11056">
    <property type="entry name" value="CYP6-like"/>
    <property type="match status" value="1"/>
</dbReference>
<evidence type="ECO:0000256" key="14">
    <source>
        <dbReference type="RuleBase" id="RU000461"/>
    </source>
</evidence>
<keyword evidence="5 13" id="KW-0349">Heme</keyword>
<evidence type="ECO:0000256" key="3">
    <source>
        <dbReference type="ARBA" id="ARBA00004406"/>
    </source>
</evidence>
<keyword evidence="17" id="KW-1185">Reference proteome</keyword>
<dbReference type="GO" id="GO:0004497">
    <property type="term" value="F:monooxygenase activity"/>
    <property type="evidence" value="ECO:0007669"/>
    <property type="project" value="UniProtKB-KW"/>
</dbReference>
<dbReference type="PROSITE" id="PS00086">
    <property type="entry name" value="CYTOCHROME_P450"/>
    <property type="match status" value="1"/>
</dbReference>
<dbReference type="GO" id="GO:0046680">
    <property type="term" value="P:response to DDT"/>
    <property type="evidence" value="ECO:0007669"/>
    <property type="project" value="TreeGrafter"/>
</dbReference>
<dbReference type="InterPro" id="IPR036396">
    <property type="entry name" value="Cyt_P450_sf"/>
</dbReference>
<evidence type="ECO:0008006" key="18">
    <source>
        <dbReference type="Google" id="ProtNLM"/>
    </source>
</evidence>
<comment type="subcellular location">
    <subcellularLocation>
        <location evidence="3">Endoplasmic reticulum membrane</location>
        <topology evidence="3">Peripheral membrane protein</topology>
    </subcellularLocation>
    <subcellularLocation>
        <location evidence="2">Microsome membrane</location>
        <topology evidence="2">Peripheral membrane protein</topology>
    </subcellularLocation>
</comment>
<keyword evidence="8" id="KW-0492">Microsome</keyword>
<keyword evidence="10 13" id="KW-0408">Iron</keyword>
<dbReference type="EnsemblMetazoa" id="SCAU012008-RA">
    <property type="protein sequence ID" value="SCAU012008-PA"/>
    <property type="gene ID" value="SCAU012008"/>
</dbReference>
<keyword evidence="9 14" id="KW-0560">Oxidoreductase</keyword>
<evidence type="ECO:0000256" key="13">
    <source>
        <dbReference type="PIRSR" id="PIRSR602401-1"/>
    </source>
</evidence>
<comment type="cofactor">
    <cofactor evidence="1 13">
        <name>heme</name>
        <dbReference type="ChEBI" id="CHEBI:30413"/>
    </cofactor>
</comment>
<protein>
    <recommendedName>
        <fullName evidence="18">Cytochrome P450</fullName>
    </recommendedName>
</protein>
<dbReference type="PANTHER" id="PTHR24292">
    <property type="entry name" value="CYTOCHROME P450"/>
    <property type="match status" value="1"/>
</dbReference>
<keyword evidence="6 13" id="KW-0479">Metal-binding</keyword>
<feature type="transmembrane region" description="Helical" evidence="15">
    <location>
        <begin position="222"/>
        <end position="244"/>
    </location>
</feature>
<sequence>MFLIASIVIFISLFFVLYVFFKTQFSYWSRYKTVPSVAGRIFSGNFWDFLKFKTNFAYHLKSIYDDPKFADTSVVGVYGLYKPCLLIREPELIKSVLVRDFDSFHNRFGEMDVNNDPVGAHAMFFASYPIWKEMRTKLSPLFTSVKMKNTYQLIRIVAENLNCHLNRQLSVYRVEMKDFCARYMTDIVATTLLGFQSNCLDQPTEALNNQIRKLSDFSSRRAFNFLIACFVPKLAWIFGSKLIYPENEKYFRQIIPQAIAERESSGKNRSDLIDFLVKVKEDTKKLGKYFMECLVGQAAVFIVGGFETSSSTMSNALLELAKNPDIQKKLKQNISSTFSKASTEGVTYEDINKLEYLDMIISETLRLYPVFPVLERVYNKPPNKMEPYNLRPFCDYTLPDGMSVFISTYGINYDPKYWPNPTKFDPERFSAENYSYSNSAIYLPFGMGPRNCIGMRLGIMQVKCGLLYLLKDHHVRICEDTVLQPEFDAKSIVLQIKGGINLEIVRDEVLY</sequence>
<organism evidence="16 17">
    <name type="scientific">Stomoxys calcitrans</name>
    <name type="common">Stable fly</name>
    <name type="synonym">Conops calcitrans</name>
    <dbReference type="NCBI Taxonomy" id="35570"/>
    <lineage>
        <taxon>Eukaryota</taxon>
        <taxon>Metazoa</taxon>
        <taxon>Ecdysozoa</taxon>
        <taxon>Arthropoda</taxon>
        <taxon>Hexapoda</taxon>
        <taxon>Insecta</taxon>
        <taxon>Pterygota</taxon>
        <taxon>Neoptera</taxon>
        <taxon>Endopterygota</taxon>
        <taxon>Diptera</taxon>
        <taxon>Brachycera</taxon>
        <taxon>Muscomorpha</taxon>
        <taxon>Muscoidea</taxon>
        <taxon>Muscidae</taxon>
        <taxon>Stomoxys</taxon>
    </lineage>
</organism>
<dbReference type="InterPro" id="IPR017972">
    <property type="entry name" value="Cyt_P450_CS"/>
</dbReference>
<comment type="similarity">
    <text evidence="4 14">Belongs to the cytochrome P450 family.</text>
</comment>
<gene>
    <name evidence="16" type="primary">106092118</name>
</gene>
<dbReference type="PANTHER" id="PTHR24292:SF45">
    <property type="entry name" value="CYTOCHROME P450 6G1-RELATED"/>
    <property type="match status" value="1"/>
</dbReference>
<dbReference type="Proteomes" id="UP000095300">
    <property type="component" value="Unassembled WGS sequence"/>
</dbReference>
<feature type="transmembrane region" description="Helical" evidence="15">
    <location>
        <begin position="6"/>
        <end position="21"/>
    </location>
</feature>
<evidence type="ECO:0000313" key="17">
    <source>
        <dbReference type="Proteomes" id="UP000095300"/>
    </source>
</evidence>
<dbReference type="OrthoDB" id="2789670at2759"/>
<dbReference type="GO" id="GO:0046701">
    <property type="term" value="P:insecticide catabolic process"/>
    <property type="evidence" value="ECO:0007669"/>
    <property type="project" value="TreeGrafter"/>
</dbReference>
<dbReference type="InterPro" id="IPR050476">
    <property type="entry name" value="Insect_CytP450_Detox"/>
</dbReference>
<dbReference type="Pfam" id="PF00067">
    <property type="entry name" value="p450"/>
    <property type="match status" value="1"/>
</dbReference>
<dbReference type="InterPro" id="IPR001128">
    <property type="entry name" value="Cyt_P450"/>
</dbReference>
<dbReference type="GO" id="GO:0016705">
    <property type="term" value="F:oxidoreductase activity, acting on paired donors, with incorporation or reduction of molecular oxygen"/>
    <property type="evidence" value="ECO:0007669"/>
    <property type="project" value="InterPro"/>
</dbReference>
<evidence type="ECO:0000313" key="16">
    <source>
        <dbReference type="EnsemblMetazoa" id="SCAU012008-PA"/>
    </source>
</evidence>
<evidence type="ECO:0000256" key="9">
    <source>
        <dbReference type="ARBA" id="ARBA00023002"/>
    </source>
</evidence>
<evidence type="ECO:0000256" key="10">
    <source>
        <dbReference type="ARBA" id="ARBA00023004"/>
    </source>
</evidence>
<dbReference type="PRINTS" id="PR00463">
    <property type="entry name" value="EP450I"/>
</dbReference>
<keyword evidence="15" id="KW-1133">Transmembrane helix</keyword>